<dbReference type="InterPro" id="IPR011050">
    <property type="entry name" value="Pectin_lyase_fold/virulence"/>
</dbReference>
<keyword evidence="5" id="KW-1185">Reference proteome</keyword>
<evidence type="ECO:0000256" key="1">
    <source>
        <dbReference type="SAM" id="MobiDB-lite"/>
    </source>
</evidence>
<gene>
    <name evidence="4" type="ORF">Esi_0216_0007</name>
</gene>
<dbReference type="InterPro" id="IPR000421">
    <property type="entry name" value="FA58C"/>
</dbReference>
<feature type="domain" description="F5/8 type C" evidence="3">
    <location>
        <begin position="441"/>
        <end position="556"/>
    </location>
</feature>
<sequence length="725" mass="77575">MIRLLGLGLLAASAKAREIAVAAGEDFEAVCLKVVEPGDSCYLAKGDYYHDGITSTHGTADAPITITGDSAACIKGSNTQDRVLQIAHDYYIVEGICFDGDHDGDNPPNVATAIYVLGADKKSTKNGVTSSVTGFKMIDLEIKNFGSECVHFRYFVTHSEVTGCTIQHCGMEAFEDGGGGKVGEGIYVGTALDQVDDGKAPEVKIRTGSADNVDADECNYNWIHHNTFRTYGNECVDVKEGSAHNLIEHNVCEQQKDPNSGCIGFRGSDNTARFNEIAECLGAGIRVGGDDDFGENNHLYGNAIQSCGNGAFSVMSPNQGVVCENVISDVDAISFGAYDQDQDQFTEAVATGDCSSYPGDIEGVSSTPDSADDDDDGGAEGDALTTDDDLEAGVNFADEAKDSEPEIEVIETNESAGSSGLGDCASVAAVGKTSVQHPDYADGSTSVENLFDSDVDSYYSIHRESTYITLELEDEVDVNGVAIGFFMKAAEEERIQTFDVAVRSADDDDWTTVISRKESSGEMTVQTFPFSSRPALYVRFETHGNSFNNWSAFTELEVCVEAAAESNALFGGLQALDSELEALAGAVCDAPAKLSPVSVHASGQDDVRVVFDGNFDTRWSTTNTQNESDLSNDKVIFTFGGDMMVSTVQISFYDGDLAHQIFSIYTQSASDRSWTPVLLEEHAARDVALQTFTLDMDGVHKLYVVGKGNEVGAYSKFSEIEVHGC</sequence>
<dbReference type="SUPFAM" id="SSF49785">
    <property type="entry name" value="Galactose-binding domain-like"/>
    <property type="match status" value="2"/>
</dbReference>
<dbReference type="EMBL" id="FN648394">
    <property type="protein sequence ID" value="CBJ30799.1"/>
    <property type="molecule type" value="Genomic_DNA"/>
</dbReference>
<dbReference type="OrthoDB" id="10298596at2759"/>
<feature type="region of interest" description="Disordered" evidence="1">
    <location>
        <begin position="356"/>
        <end position="386"/>
    </location>
</feature>
<dbReference type="Pfam" id="PF00754">
    <property type="entry name" value="F5_F8_type_C"/>
    <property type="match status" value="1"/>
</dbReference>
<dbReference type="SUPFAM" id="SSF51126">
    <property type="entry name" value="Pectin lyase-like"/>
    <property type="match status" value="1"/>
</dbReference>
<evidence type="ECO:0000259" key="3">
    <source>
        <dbReference type="Pfam" id="PF00754"/>
    </source>
</evidence>
<dbReference type="InterPro" id="IPR012334">
    <property type="entry name" value="Pectin_lyas_fold"/>
</dbReference>
<dbReference type="Gene3D" id="2.60.120.260">
    <property type="entry name" value="Galactose-binding domain-like"/>
    <property type="match status" value="2"/>
</dbReference>
<feature type="compositionally biased region" description="Acidic residues" evidence="1">
    <location>
        <begin position="370"/>
        <end position="386"/>
    </location>
</feature>
<dbReference type="EMBL" id="FN649751">
    <property type="protein sequence ID" value="CBJ30799.1"/>
    <property type="molecule type" value="Genomic_DNA"/>
</dbReference>
<reference evidence="4 5" key="1">
    <citation type="journal article" date="2010" name="Nature">
        <title>The Ectocarpus genome and the independent evolution of multicellularity in brown algae.</title>
        <authorList>
            <person name="Cock J.M."/>
            <person name="Sterck L."/>
            <person name="Rouze P."/>
            <person name="Scornet D."/>
            <person name="Allen A.E."/>
            <person name="Amoutzias G."/>
            <person name="Anthouard V."/>
            <person name="Artiguenave F."/>
            <person name="Aury J.M."/>
            <person name="Badger J.H."/>
            <person name="Beszteri B."/>
            <person name="Billiau K."/>
            <person name="Bonnet E."/>
            <person name="Bothwell J.H."/>
            <person name="Bowler C."/>
            <person name="Boyen C."/>
            <person name="Brownlee C."/>
            <person name="Carrano C.J."/>
            <person name="Charrier B."/>
            <person name="Cho G.Y."/>
            <person name="Coelho S.M."/>
            <person name="Collen J."/>
            <person name="Corre E."/>
            <person name="Da Silva C."/>
            <person name="Delage L."/>
            <person name="Delaroque N."/>
            <person name="Dittami S.M."/>
            <person name="Doulbeau S."/>
            <person name="Elias M."/>
            <person name="Farnham G."/>
            <person name="Gachon C.M."/>
            <person name="Gschloessl B."/>
            <person name="Heesch S."/>
            <person name="Jabbari K."/>
            <person name="Jubin C."/>
            <person name="Kawai H."/>
            <person name="Kimura K."/>
            <person name="Kloareg B."/>
            <person name="Kupper F.C."/>
            <person name="Lang D."/>
            <person name="Le Bail A."/>
            <person name="Leblanc C."/>
            <person name="Lerouge P."/>
            <person name="Lohr M."/>
            <person name="Lopez P.J."/>
            <person name="Martens C."/>
            <person name="Maumus F."/>
            <person name="Michel G."/>
            <person name="Miranda-Saavedra D."/>
            <person name="Morales J."/>
            <person name="Moreau H."/>
            <person name="Motomura T."/>
            <person name="Nagasato C."/>
            <person name="Napoli C.A."/>
            <person name="Nelson D.R."/>
            <person name="Nyvall-Collen P."/>
            <person name="Peters A.F."/>
            <person name="Pommier C."/>
            <person name="Potin P."/>
            <person name="Poulain J."/>
            <person name="Quesneville H."/>
            <person name="Read B."/>
            <person name="Rensing S.A."/>
            <person name="Ritter A."/>
            <person name="Rousvoal S."/>
            <person name="Samanta M."/>
            <person name="Samson G."/>
            <person name="Schroeder D.C."/>
            <person name="Segurens B."/>
            <person name="Strittmatter M."/>
            <person name="Tonon T."/>
            <person name="Tregear J.W."/>
            <person name="Valentin K."/>
            <person name="von Dassow P."/>
            <person name="Yamagishi T."/>
            <person name="Van de Peer Y."/>
            <person name="Wincker P."/>
        </authorList>
    </citation>
    <scope>NUCLEOTIDE SEQUENCE [LARGE SCALE GENOMIC DNA]</scope>
    <source>
        <strain evidence="5">Ec32 / CCAP1310/4</strain>
    </source>
</reference>
<dbReference type="SMART" id="SM00710">
    <property type="entry name" value="PbH1"/>
    <property type="match status" value="5"/>
</dbReference>
<dbReference type="InterPro" id="IPR006626">
    <property type="entry name" value="PbH1"/>
</dbReference>
<evidence type="ECO:0000256" key="2">
    <source>
        <dbReference type="SAM" id="SignalP"/>
    </source>
</evidence>
<name>D7FRK8_ECTSI</name>
<feature type="chain" id="PRO_5003095701" evidence="2">
    <location>
        <begin position="17"/>
        <end position="725"/>
    </location>
</feature>
<dbReference type="InParanoid" id="D7FRK8"/>
<dbReference type="InterPro" id="IPR008979">
    <property type="entry name" value="Galactose-bd-like_sf"/>
</dbReference>
<accession>D7FRK8</accession>
<evidence type="ECO:0000313" key="5">
    <source>
        <dbReference type="Proteomes" id="UP000002630"/>
    </source>
</evidence>
<protein>
    <submittedName>
        <fullName evidence="4">FirrV-1-B30</fullName>
    </submittedName>
</protein>
<dbReference type="AlphaFoldDB" id="D7FRK8"/>
<evidence type="ECO:0000313" key="4">
    <source>
        <dbReference type="EMBL" id="CBJ30799.1"/>
    </source>
</evidence>
<keyword evidence="2" id="KW-0732">Signal</keyword>
<dbReference type="Gene3D" id="2.160.20.10">
    <property type="entry name" value="Single-stranded right-handed beta-helix, Pectin lyase-like"/>
    <property type="match status" value="1"/>
</dbReference>
<organism evidence="4 5">
    <name type="scientific">Ectocarpus siliculosus</name>
    <name type="common">Brown alga</name>
    <name type="synonym">Conferva siliculosa</name>
    <dbReference type="NCBI Taxonomy" id="2880"/>
    <lineage>
        <taxon>Eukaryota</taxon>
        <taxon>Sar</taxon>
        <taxon>Stramenopiles</taxon>
        <taxon>Ochrophyta</taxon>
        <taxon>PX clade</taxon>
        <taxon>Phaeophyceae</taxon>
        <taxon>Ectocarpales</taxon>
        <taxon>Ectocarpaceae</taxon>
        <taxon>Ectocarpus</taxon>
    </lineage>
</organism>
<dbReference type="Proteomes" id="UP000002630">
    <property type="component" value="Linkage Group LG26"/>
</dbReference>
<proteinExistence type="predicted"/>
<feature type="signal peptide" evidence="2">
    <location>
        <begin position="1"/>
        <end position="16"/>
    </location>
</feature>